<dbReference type="GO" id="GO:0008237">
    <property type="term" value="F:metallopeptidase activity"/>
    <property type="evidence" value="ECO:0007669"/>
    <property type="project" value="UniProtKB-KW"/>
</dbReference>
<evidence type="ECO:0000313" key="3">
    <source>
        <dbReference type="EMBL" id="TXF91432.1"/>
    </source>
</evidence>
<dbReference type="PANTHER" id="PTHR36435">
    <property type="entry name" value="SLR1288 PROTEIN"/>
    <property type="match status" value="1"/>
</dbReference>
<dbReference type="Proteomes" id="UP000321907">
    <property type="component" value="Unassembled WGS sequence"/>
</dbReference>
<feature type="transmembrane region" description="Helical" evidence="1">
    <location>
        <begin position="12"/>
        <end position="32"/>
    </location>
</feature>
<gene>
    <name evidence="3" type="ORF">FUA23_01675</name>
</gene>
<feature type="transmembrane region" description="Helical" evidence="1">
    <location>
        <begin position="86"/>
        <end position="108"/>
    </location>
</feature>
<dbReference type="InterPro" id="IPR052710">
    <property type="entry name" value="CAAX_protease"/>
</dbReference>
<protein>
    <submittedName>
        <fullName evidence="3">CPBP family intramembrane metalloprotease</fullName>
    </submittedName>
</protein>
<proteinExistence type="predicted"/>
<feature type="transmembrane region" description="Helical" evidence="1">
    <location>
        <begin position="206"/>
        <end position="224"/>
    </location>
</feature>
<feature type="domain" description="CAAX prenyl protease 2/Lysostaphin resistance protein A-like" evidence="2">
    <location>
        <begin position="134"/>
        <end position="219"/>
    </location>
</feature>
<keyword evidence="4" id="KW-1185">Reference proteome</keyword>
<reference evidence="3 4" key="1">
    <citation type="submission" date="2019-08" db="EMBL/GenBank/DDBJ databases">
        <title>Lewinella sp. strain SSH13 Genome sequencing and assembly.</title>
        <authorList>
            <person name="Kim I."/>
        </authorList>
    </citation>
    <scope>NUCLEOTIDE SEQUENCE [LARGE SCALE GENOMIC DNA]</scope>
    <source>
        <strain evidence="3 4">SSH13</strain>
    </source>
</reference>
<feature type="transmembrane region" description="Helical" evidence="1">
    <location>
        <begin position="236"/>
        <end position="263"/>
    </location>
</feature>
<keyword evidence="3" id="KW-0482">Metalloprotease</keyword>
<name>A0A5C7FMR9_9BACT</name>
<sequence>MRDPKFPDWNHIVILALIFIGGSILGAIPLIIDTMASGVNMEDLAQGLDMSASMSRWAFIASGTPLVLCILYAWKKMGKPRWSLGFENVTVVTALLSIFGTLLVSNGVSATAEYLPGYEGFAEMMEDMMVPGIGIALAVVVVAPIFEEVLLRGLIMRGYLRKTTPFKSILFSGLIFGVMHIYPVHVFFASIMGFCLGYVYYRTRSLGLVILIHFINNAISYYYGMQADAPESSEELLGTGPLGVLGMAAVLTLAGVGLLWFLARNYPLAPPPPEDLEPKDAPALAEL</sequence>
<dbReference type="GO" id="GO:0080120">
    <property type="term" value="P:CAAX-box protein maturation"/>
    <property type="evidence" value="ECO:0007669"/>
    <property type="project" value="UniProtKB-ARBA"/>
</dbReference>
<feature type="transmembrane region" description="Helical" evidence="1">
    <location>
        <begin position="128"/>
        <end position="147"/>
    </location>
</feature>
<dbReference type="GO" id="GO:0006508">
    <property type="term" value="P:proteolysis"/>
    <property type="evidence" value="ECO:0007669"/>
    <property type="project" value="UniProtKB-KW"/>
</dbReference>
<dbReference type="Pfam" id="PF02517">
    <property type="entry name" value="Rce1-like"/>
    <property type="match status" value="1"/>
</dbReference>
<evidence type="ECO:0000313" key="4">
    <source>
        <dbReference type="Proteomes" id="UP000321907"/>
    </source>
</evidence>
<dbReference type="RefSeq" id="WP_147928972.1">
    <property type="nucleotide sequence ID" value="NZ_VOXD01000002.1"/>
</dbReference>
<organism evidence="3 4">
    <name type="scientific">Neolewinella aurantiaca</name>
    <dbReference type="NCBI Taxonomy" id="2602767"/>
    <lineage>
        <taxon>Bacteria</taxon>
        <taxon>Pseudomonadati</taxon>
        <taxon>Bacteroidota</taxon>
        <taxon>Saprospiria</taxon>
        <taxon>Saprospirales</taxon>
        <taxon>Lewinellaceae</taxon>
        <taxon>Neolewinella</taxon>
    </lineage>
</organism>
<dbReference type="PANTHER" id="PTHR36435:SF1">
    <property type="entry name" value="CAAX AMINO TERMINAL PROTEASE FAMILY PROTEIN"/>
    <property type="match status" value="1"/>
</dbReference>
<evidence type="ECO:0000259" key="2">
    <source>
        <dbReference type="Pfam" id="PF02517"/>
    </source>
</evidence>
<dbReference type="AlphaFoldDB" id="A0A5C7FMR9"/>
<feature type="transmembrane region" description="Helical" evidence="1">
    <location>
        <begin position="57"/>
        <end position="74"/>
    </location>
</feature>
<keyword evidence="1" id="KW-0472">Membrane</keyword>
<evidence type="ECO:0000256" key="1">
    <source>
        <dbReference type="SAM" id="Phobius"/>
    </source>
</evidence>
<keyword evidence="3" id="KW-0378">Hydrolase</keyword>
<accession>A0A5C7FMR9</accession>
<keyword evidence="1" id="KW-0812">Transmembrane</keyword>
<keyword evidence="3" id="KW-0645">Protease</keyword>
<dbReference type="EMBL" id="VOXD01000002">
    <property type="protein sequence ID" value="TXF91432.1"/>
    <property type="molecule type" value="Genomic_DNA"/>
</dbReference>
<feature type="transmembrane region" description="Helical" evidence="1">
    <location>
        <begin position="168"/>
        <end position="200"/>
    </location>
</feature>
<dbReference type="OrthoDB" id="158986at2"/>
<dbReference type="InterPro" id="IPR003675">
    <property type="entry name" value="Rce1/LyrA-like_dom"/>
</dbReference>
<keyword evidence="1" id="KW-1133">Transmembrane helix</keyword>
<comment type="caution">
    <text evidence="3">The sequence shown here is derived from an EMBL/GenBank/DDBJ whole genome shotgun (WGS) entry which is preliminary data.</text>
</comment>
<dbReference type="GO" id="GO:0004175">
    <property type="term" value="F:endopeptidase activity"/>
    <property type="evidence" value="ECO:0007669"/>
    <property type="project" value="UniProtKB-ARBA"/>
</dbReference>